<sequence>MKKAYKKGIVVSALTTAALLIGTQAFAAHTDAITLRDANGTPIATGSSTAYSAKMTCGECHDYDAIERHSFHAQLAANEHAGFNPWVTGNMPSIAAKGKPWVQATGHLGKW</sequence>
<dbReference type="AlphaFoldDB" id="A0A8J6NGX8"/>
<proteinExistence type="predicted"/>
<gene>
    <name evidence="2" type="ORF">H8E41_10650</name>
</gene>
<evidence type="ECO:0000313" key="3">
    <source>
        <dbReference type="Proteomes" id="UP000614424"/>
    </source>
</evidence>
<feature type="chain" id="PRO_5035323723" evidence="1">
    <location>
        <begin position="28"/>
        <end position="111"/>
    </location>
</feature>
<comment type="caution">
    <text evidence="2">The sequence shown here is derived from an EMBL/GenBank/DDBJ whole genome shotgun (WGS) entry which is preliminary data.</text>
</comment>
<accession>A0A8J6NGX8</accession>
<evidence type="ECO:0000256" key="1">
    <source>
        <dbReference type="SAM" id="SignalP"/>
    </source>
</evidence>
<keyword evidence="1" id="KW-0732">Signal</keyword>
<organism evidence="2 3">
    <name type="scientific">Candidatus Desulfobia pelagia</name>
    <dbReference type="NCBI Taxonomy" id="2841692"/>
    <lineage>
        <taxon>Bacteria</taxon>
        <taxon>Pseudomonadati</taxon>
        <taxon>Thermodesulfobacteriota</taxon>
        <taxon>Desulfobulbia</taxon>
        <taxon>Desulfobulbales</taxon>
        <taxon>Desulfobulbaceae</taxon>
        <taxon>Candidatus Desulfobia</taxon>
    </lineage>
</organism>
<feature type="signal peptide" evidence="1">
    <location>
        <begin position="1"/>
        <end position="27"/>
    </location>
</feature>
<dbReference type="Proteomes" id="UP000614424">
    <property type="component" value="Unassembled WGS sequence"/>
</dbReference>
<name>A0A8J6NGX8_9BACT</name>
<evidence type="ECO:0000313" key="2">
    <source>
        <dbReference type="EMBL" id="MBC8318354.1"/>
    </source>
</evidence>
<reference evidence="2 3" key="1">
    <citation type="submission" date="2020-08" db="EMBL/GenBank/DDBJ databases">
        <title>Bridging the membrane lipid divide: bacteria of the FCB group superphylum have the potential to synthesize archaeal ether lipids.</title>
        <authorList>
            <person name="Villanueva L."/>
            <person name="Von Meijenfeldt F.A.B."/>
            <person name="Westbye A.B."/>
            <person name="Yadav S."/>
            <person name="Hopmans E.C."/>
            <person name="Dutilh B.E."/>
            <person name="Sinninghe Damste J.S."/>
        </authorList>
    </citation>
    <scope>NUCLEOTIDE SEQUENCE [LARGE SCALE GENOMIC DNA]</scope>
    <source>
        <strain evidence="2">NIOZ-UU47</strain>
    </source>
</reference>
<protein>
    <submittedName>
        <fullName evidence="2">Cytochrome C</fullName>
    </submittedName>
</protein>
<dbReference type="EMBL" id="JACNJZ010000152">
    <property type="protein sequence ID" value="MBC8318354.1"/>
    <property type="molecule type" value="Genomic_DNA"/>
</dbReference>